<dbReference type="OrthoDB" id="3352776at2759"/>
<dbReference type="EMBL" id="SFCI01002414">
    <property type="protein sequence ID" value="TFY73943.1"/>
    <property type="molecule type" value="Genomic_DNA"/>
</dbReference>
<evidence type="ECO:0000313" key="1">
    <source>
        <dbReference type="EMBL" id="TFY73943.1"/>
    </source>
</evidence>
<dbReference type="AlphaFoldDB" id="A0A4Y9ZJ80"/>
<dbReference type="Gene3D" id="3.10.450.50">
    <property type="match status" value="1"/>
</dbReference>
<evidence type="ECO:0008006" key="3">
    <source>
        <dbReference type="Google" id="ProtNLM"/>
    </source>
</evidence>
<sequence>MSPSRTQLLNAFQSFTDALGTGQDLDTLLSHFSTSTEPEVIEHGLPVLAPFLGRRFVGRTGARQYFTLLNSLLALKEMSYSGHIVDPTVCKVSAIGKGMWTWKNTGQTWSETFMVMLDFDEELKITRYQICADSGAAYLASRGELRDEEVSHQLFVPLWWLQYANRNSRLFERKRIHYLICNGKQFRGDSTLRLMRSSELRASVSCPSTKYFFQGG</sequence>
<dbReference type="STRING" id="135208.A0A4Y9ZJ80"/>
<accession>A0A4Y9ZJ80</accession>
<dbReference type="Proteomes" id="UP000298061">
    <property type="component" value="Unassembled WGS sequence"/>
</dbReference>
<keyword evidence="2" id="KW-1185">Reference proteome</keyword>
<protein>
    <recommendedName>
        <fullName evidence="3">SnoaL-like domain-containing protein</fullName>
    </recommendedName>
</protein>
<gene>
    <name evidence="1" type="ORF">EWM64_g10070</name>
</gene>
<dbReference type="SUPFAM" id="SSF54427">
    <property type="entry name" value="NTF2-like"/>
    <property type="match status" value="1"/>
</dbReference>
<dbReference type="InterPro" id="IPR032710">
    <property type="entry name" value="NTF2-like_dom_sf"/>
</dbReference>
<name>A0A4Y9ZJ80_9AGAM</name>
<evidence type="ECO:0000313" key="2">
    <source>
        <dbReference type="Proteomes" id="UP000298061"/>
    </source>
</evidence>
<comment type="caution">
    <text evidence="1">The sequence shown here is derived from an EMBL/GenBank/DDBJ whole genome shotgun (WGS) entry which is preliminary data.</text>
</comment>
<reference evidence="1 2" key="1">
    <citation type="submission" date="2019-02" db="EMBL/GenBank/DDBJ databases">
        <title>Genome sequencing of the rare red list fungi Hericium alpestre (H. flagellum).</title>
        <authorList>
            <person name="Buettner E."/>
            <person name="Kellner H."/>
        </authorList>
    </citation>
    <scope>NUCLEOTIDE SEQUENCE [LARGE SCALE GENOMIC DNA]</scope>
    <source>
        <strain evidence="1 2">DSM 108284</strain>
    </source>
</reference>
<organism evidence="1 2">
    <name type="scientific">Hericium alpestre</name>
    <dbReference type="NCBI Taxonomy" id="135208"/>
    <lineage>
        <taxon>Eukaryota</taxon>
        <taxon>Fungi</taxon>
        <taxon>Dikarya</taxon>
        <taxon>Basidiomycota</taxon>
        <taxon>Agaricomycotina</taxon>
        <taxon>Agaricomycetes</taxon>
        <taxon>Russulales</taxon>
        <taxon>Hericiaceae</taxon>
        <taxon>Hericium</taxon>
    </lineage>
</organism>
<proteinExistence type="predicted"/>